<accession>A0AA38WNQ9</accession>
<proteinExistence type="predicted"/>
<protein>
    <submittedName>
        <fullName evidence="2">Uncharacterized protein</fullName>
    </submittedName>
</protein>
<dbReference type="EMBL" id="JARYMX010000003">
    <property type="protein sequence ID" value="KAJ9555216.1"/>
    <property type="molecule type" value="Genomic_DNA"/>
</dbReference>
<keyword evidence="1" id="KW-0812">Transmembrane</keyword>
<sequence length="74" mass="7866">MFMSRRLSFGFAIGVEMIGGLIGMTGVVLLILGSQGLGDGFAEALDLVLPCLAVQKKKIDSGDIEHSESKKVNR</sequence>
<keyword evidence="1" id="KW-0472">Membrane</keyword>
<keyword evidence="3" id="KW-1185">Reference proteome</keyword>
<dbReference type="AlphaFoldDB" id="A0AA38WNQ9"/>
<gene>
    <name evidence="2" type="ORF">OSB04_009830</name>
</gene>
<reference evidence="2" key="1">
    <citation type="submission" date="2023-03" db="EMBL/GenBank/DDBJ databases">
        <title>Chromosome-scale reference genome and RAD-based genetic map of yellow starthistle (Centaurea solstitialis) reveal putative structural variation and QTLs associated with invader traits.</title>
        <authorList>
            <person name="Reatini B."/>
            <person name="Cang F.A."/>
            <person name="Jiang Q."/>
            <person name="Mckibben M.T.W."/>
            <person name="Barker M.S."/>
            <person name="Rieseberg L.H."/>
            <person name="Dlugosch K.M."/>
        </authorList>
    </citation>
    <scope>NUCLEOTIDE SEQUENCE</scope>
    <source>
        <strain evidence="2">CAN-66</strain>
        <tissue evidence="2">Leaf</tissue>
    </source>
</reference>
<organism evidence="2 3">
    <name type="scientific">Centaurea solstitialis</name>
    <name type="common">yellow star-thistle</name>
    <dbReference type="NCBI Taxonomy" id="347529"/>
    <lineage>
        <taxon>Eukaryota</taxon>
        <taxon>Viridiplantae</taxon>
        <taxon>Streptophyta</taxon>
        <taxon>Embryophyta</taxon>
        <taxon>Tracheophyta</taxon>
        <taxon>Spermatophyta</taxon>
        <taxon>Magnoliopsida</taxon>
        <taxon>eudicotyledons</taxon>
        <taxon>Gunneridae</taxon>
        <taxon>Pentapetalae</taxon>
        <taxon>asterids</taxon>
        <taxon>campanulids</taxon>
        <taxon>Asterales</taxon>
        <taxon>Asteraceae</taxon>
        <taxon>Carduoideae</taxon>
        <taxon>Cardueae</taxon>
        <taxon>Centaureinae</taxon>
        <taxon>Centaurea</taxon>
    </lineage>
</organism>
<keyword evidence="1" id="KW-1133">Transmembrane helix</keyword>
<evidence type="ECO:0000256" key="1">
    <source>
        <dbReference type="SAM" id="Phobius"/>
    </source>
</evidence>
<evidence type="ECO:0000313" key="2">
    <source>
        <dbReference type="EMBL" id="KAJ9555216.1"/>
    </source>
</evidence>
<dbReference type="Proteomes" id="UP001172457">
    <property type="component" value="Chromosome 3"/>
</dbReference>
<comment type="caution">
    <text evidence="2">The sequence shown here is derived from an EMBL/GenBank/DDBJ whole genome shotgun (WGS) entry which is preliminary data.</text>
</comment>
<feature type="transmembrane region" description="Helical" evidence="1">
    <location>
        <begin position="7"/>
        <end position="32"/>
    </location>
</feature>
<evidence type="ECO:0000313" key="3">
    <source>
        <dbReference type="Proteomes" id="UP001172457"/>
    </source>
</evidence>
<name>A0AA38WNQ9_9ASTR</name>